<evidence type="ECO:0000313" key="3">
    <source>
        <dbReference type="Proteomes" id="UP001296943"/>
    </source>
</evidence>
<accession>A0ABS2N077</accession>
<dbReference type="Proteomes" id="UP001296943">
    <property type="component" value="Unassembled WGS sequence"/>
</dbReference>
<comment type="caution">
    <text evidence="2">The sequence shown here is derived from an EMBL/GenBank/DDBJ whole genome shotgun (WGS) entry which is preliminary data.</text>
</comment>
<keyword evidence="1" id="KW-0812">Transmembrane</keyword>
<name>A0ABS2N077_9BACI</name>
<feature type="transmembrane region" description="Helical" evidence="1">
    <location>
        <begin position="31"/>
        <end position="49"/>
    </location>
</feature>
<reference evidence="2 3" key="1">
    <citation type="submission" date="2021-01" db="EMBL/GenBank/DDBJ databases">
        <title>Genomic Encyclopedia of Type Strains, Phase IV (KMG-IV): sequencing the most valuable type-strain genomes for metagenomic binning, comparative biology and taxonomic classification.</title>
        <authorList>
            <person name="Goeker M."/>
        </authorList>
    </citation>
    <scope>NUCLEOTIDE SEQUENCE [LARGE SCALE GENOMIC DNA]</scope>
    <source>
        <strain evidence="2 3">DSM 23711</strain>
    </source>
</reference>
<organism evidence="2 3">
    <name type="scientific">Aquibacillus albus</name>
    <dbReference type="NCBI Taxonomy" id="1168171"/>
    <lineage>
        <taxon>Bacteria</taxon>
        <taxon>Bacillati</taxon>
        <taxon>Bacillota</taxon>
        <taxon>Bacilli</taxon>
        <taxon>Bacillales</taxon>
        <taxon>Bacillaceae</taxon>
        <taxon>Aquibacillus</taxon>
    </lineage>
</organism>
<dbReference type="EMBL" id="JAFBDR010000009">
    <property type="protein sequence ID" value="MBM7571541.1"/>
    <property type="molecule type" value="Genomic_DNA"/>
</dbReference>
<sequence length="58" mass="6794">MPSITHIFFLSLTVVAFFFNILGLMRLIPMFITLPMLFISIYLTVFSFSHRNSFKGFK</sequence>
<gene>
    <name evidence="2" type="ORF">JOC48_002037</name>
</gene>
<evidence type="ECO:0000313" key="2">
    <source>
        <dbReference type="EMBL" id="MBM7571541.1"/>
    </source>
</evidence>
<proteinExistence type="predicted"/>
<dbReference type="RefSeq" id="WP_204499233.1">
    <property type="nucleotide sequence ID" value="NZ_JAFBDR010000009.1"/>
</dbReference>
<keyword evidence="1" id="KW-1133">Transmembrane helix</keyword>
<feature type="transmembrane region" description="Helical" evidence="1">
    <location>
        <begin position="7"/>
        <end position="25"/>
    </location>
</feature>
<protein>
    <submittedName>
        <fullName evidence="2">Uncharacterized protein</fullName>
    </submittedName>
</protein>
<keyword evidence="1" id="KW-0472">Membrane</keyword>
<keyword evidence="3" id="KW-1185">Reference proteome</keyword>
<evidence type="ECO:0000256" key="1">
    <source>
        <dbReference type="SAM" id="Phobius"/>
    </source>
</evidence>